<evidence type="ECO:0000313" key="8">
    <source>
        <dbReference type="EMBL" id="TQL79459.1"/>
    </source>
</evidence>
<dbReference type="InterPro" id="IPR001034">
    <property type="entry name" value="DeoR_HTH"/>
</dbReference>
<dbReference type="SUPFAM" id="SSF46785">
    <property type="entry name" value="Winged helix' DNA-binding domain"/>
    <property type="match status" value="1"/>
</dbReference>
<accession>A0A543B3P3</accession>
<dbReference type="Proteomes" id="UP000317043">
    <property type="component" value="Unassembled WGS sequence"/>
</dbReference>
<dbReference type="PROSITE" id="PS51000">
    <property type="entry name" value="HTH_DEOR_2"/>
    <property type="match status" value="1"/>
</dbReference>
<dbReference type="Pfam" id="PF00455">
    <property type="entry name" value="DeoRC"/>
    <property type="match status" value="1"/>
</dbReference>
<proteinExistence type="predicted"/>
<keyword evidence="9" id="KW-1185">Reference proteome</keyword>
<reference evidence="8 9" key="1">
    <citation type="submission" date="2019-06" db="EMBL/GenBank/DDBJ databases">
        <title>Sequencing the genomes of 1000 actinobacteria strains.</title>
        <authorList>
            <person name="Klenk H.-P."/>
        </authorList>
    </citation>
    <scope>NUCLEOTIDE SEQUENCE [LARGE SCALE GENOMIC DNA]</scope>
    <source>
        <strain evidence="8 9">DSM 45928</strain>
    </source>
</reference>
<keyword evidence="4" id="KW-0238">DNA-binding</keyword>
<gene>
    <name evidence="8" type="ORF">FB566_5066</name>
</gene>
<dbReference type="RefSeq" id="WP_142044778.1">
    <property type="nucleotide sequence ID" value="NZ_JBHTGS010000002.1"/>
</dbReference>
<evidence type="ECO:0000256" key="1">
    <source>
        <dbReference type="ARBA" id="ARBA00021390"/>
    </source>
</evidence>
<dbReference type="InterPro" id="IPR036390">
    <property type="entry name" value="WH_DNA-bd_sf"/>
</dbReference>
<evidence type="ECO:0000256" key="2">
    <source>
        <dbReference type="ARBA" id="ARBA00022491"/>
    </source>
</evidence>
<dbReference type="InterPro" id="IPR036388">
    <property type="entry name" value="WH-like_DNA-bd_sf"/>
</dbReference>
<sequence length="252" mass="26836">MESSNRHFSIIEKLRSVEHVSVAELAVETGCSEMTVRRDLDQLADQGVLRRVRGGAVSLLLRGEAPPFGVRDHEAADIKERIGDKINDLLADGESVILDSGTTALRVARAIRHRRITAIPLDLHSVNVLSDAPDVRLLIPGGQMLSGTLSLAGHLTETSLRALRVDTAVVAVCGLSVEQGLTAYDLAEVPIKQATLAAARRKIAVCDGSKFGRTGLGHVCPITDFDVVVTDASAPVDELEKMRAAGVAVILV</sequence>
<keyword evidence="5" id="KW-0804">Transcription</keyword>
<dbReference type="SMART" id="SM01134">
    <property type="entry name" value="DeoRC"/>
    <property type="match status" value="1"/>
</dbReference>
<dbReference type="AlphaFoldDB" id="A0A543B3P3"/>
<dbReference type="PANTHER" id="PTHR30363">
    <property type="entry name" value="HTH-TYPE TRANSCRIPTIONAL REGULATOR SRLR-RELATED"/>
    <property type="match status" value="1"/>
</dbReference>
<evidence type="ECO:0000259" key="7">
    <source>
        <dbReference type="PROSITE" id="PS51000"/>
    </source>
</evidence>
<keyword evidence="2" id="KW-0678">Repressor</keyword>
<dbReference type="GO" id="GO:0003700">
    <property type="term" value="F:DNA-binding transcription factor activity"/>
    <property type="evidence" value="ECO:0007669"/>
    <property type="project" value="InterPro"/>
</dbReference>
<evidence type="ECO:0000313" key="9">
    <source>
        <dbReference type="Proteomes" id="UP000317043"/>
    </source>
</evidence>
<dbReference type="InterPro" id="IPR037171">
    <property type="entry name" value="NagB/RpiA_transferase-like"/>
</dbReference>
<dbReference type="Pfam" id="PF08220">
    <property type="entry name" value="HTH_DeoR"/>
    <property type="match status" value="1"/>
</dbReference>
<dbReference type="InterPro" id="IPR014036">
    <property type="entry name" value="DeoR-like_C"/>
</dbReference>
<dbReference type="SUPFAM" id="SSF100950">
    <property type="entry name" value="NagB/RpiA/CoA transferase-like"/>
    <property type="match status" value="1"/>
</dbReference>
<evidence type="ECO:0000256" key="6">
    <source>
        <dbReference type="ARBA" id="ARBA00024937"/>
    </source>
</evidence>
<dbReference type="Gene3D" id="1.10.10.10">
    <property type="entry name" value="Winged helix-like DNA-binding domain superfamily/Winged helix DNA-binding domain"/>
    <property type="match status" value="1"/>
</dbReference>
<dbReference type="OrthoDB" id="7688673at2"/>
<dbReference type="PROSITE" id="PS00894">
    <property type="entry name" value="HTH_DEOR_1"/>
    <property type="match status" value="1"/>
</dbReference>
<dbReference type="PANTHER" id="PTHR30363:SF4">
    <property type="entry name" value="GLYCEROL-3-PHOSPHATE REGULON REPRESSOR"/>
    <property type="match status" value="1"/>
</dbReference>
<feature type="domain" description="HTH deoR-type" evidence="7">
    <location>
        <begin position="3"/>
        <end position="58"/>
    </location>
</feature>
<dbReference type="SMART" id="SM00420">
    <property type="entry name" value="HTH_DEOR"/>
    <property type="match status" value="1"/>
</dbReference>
<organism evidence="8 9">
    <name type="scientific">Stackebrandtia endophytica</name>
    <dbReference type="NCBI Taxonomy" id="1496996"/>
    <lineage>
        <taxon>Bacteria</taxon>
        <taxon>Bacillati</taxon>
        <taxon>Actinomycetota</taxon>
        <taxon>Actinomycetes</taxon>
        <taxon>Glycomycetales</taxon>
        <taxon>Glycomycetaceae</taxon>
        <taxon>Stackebrandtia</taxon>
    </lineage>
</organism>
<name>A0A543B3P3_9ACTN</name>
<evidence type="ECO:0000256" key="5">
    <source>
        <dbReference type="ARBA" id="ARBA00023163"/>
    </source>
</evidence>
<dbReference type="InterPro" id="IPR018356">
    <property type="entry name" value="Tscrpt_reg_HTH_DeoR_CS"/>
</dbReference>
<dbReference type="InterPro" id="IPR050313">
    <property type="entry name" value="Carb_Metab_HTH_regulators"/>
</dbReference>
<dbReference type="InParanoid" id="A0A543B3P3"/>
<dbReference type="EMBL" id="VFOW01000001">
    <property type="protein sequence ID" value="TQL79459.1"/>
    <property type="molecule type" value="Genomic_DNA"/>
</dbReference>
<comment type="caution">
    <text evidence="8">The sequence shown here is derived from an EMBL/GenBank/DDBJ whole genome shotgun (WGS) entry which is preliminary data.</text>
</comment>
<keyword evidence="3" id="KW-0805">Transcription regulation</keyword>
<dbReference type="PRINTS" id="PR00037">
    <property type="entry name" value="HTHLACR"/>
</dbReference>
<protein>
    <recommendedName>
        <fullName evidence="1">Lactose phosphotransferase system repressor</fullName>
    </recommendedName>
</protein>
<comment type="function">
    <text evidence="6">Repressor of the lactose catabolism operon. Galactose-6-phosphate is the inducer.</text>
</comment>
<evidence type="ECO:0000256" key="3">
    <source>
        <dbReference type="ARBA" id="ARBA00023015"/>
    </source>
</evidence>
<dbReference type="GO" id="GO:0003677">
    <property type="term" value="F:DNA binding"/>
    <property type="evidence" value="ECO:0007669"/>
    <property type="project" value="UniProtKB-KW"/>
</dbReference>
<evidence type="ECO:0000256" key="4">
    <source>
        <dbReference type="ARBA" id="ARBA00023125"/>
    </source>
</evidence>